<dbReference type="EMBL" id="UZAN01043290">
    <property type="protein sequence ID" value="VDP77977.1"/>
    <property type="molecule type" value="Genomic_DNA"/>
</dbReference>
<dbReference type="GO" id="GO:0032367">
    <property type="term" value="P:intracellular cholesterol transport"/>
    <property type="evidence" value="ECO:0007669"/>
    <property type="project" value="InterPro"/>
</dbReference>
<dbReference type="PANTHER" id="PTHR11306">
    <property type="entry name" value="NIEMANN PICK TYPE C2 PROTEIN NPC2-RELATED"/>
    <property type="match status" value="1"/>
</dbReference>
<dbReference type="GO" id="GO:0032934">
    <property type="term" value="F:sterol binding"/>
    <property type="evidence" value="ECO:0007669"/>
    <property type="project" value="InterPro"/>
</dbReference>
<evidence type="ECO:0000256" key="4">
    <source>
        <dbReference type="ARBA" id="ARBA00022729"/>
    </source>
</evidence>
<accession>A0A183AH62</accession>
<proteinExistence type="inferred from homology"/>
<feature type="domain" description="MD-2-related lipid-recognition" evidence="7">
    <location>
        <begin position="26"/>
        <end position="158"/>
    </location>
</feature>
<protein>
    <submittedName>
        <fullName evidence="10">ML domain-containing protein</fullName>
    </submittedName>
</protein>
<evidence type="ECO:0000256" key="2">
    <source>
        <dbReference type="ARBA" id="ARBA00006370"/>
    </source>
</evidence>
<dbReference type="OrthoDB" id="6489092at2759"/>
<dbReference type="GO" id="GO:0005576">
    <property type="term" value="C:extracellular region"/>
    <property type="evidence" value="ECO:0007669"/>
    <property type="project" value="UniProtKB-SubCell"/>
</dbReference>
<name>A0A183AH62_9TREM</name>
<evidence type="ECO:0000256" key="1">
    <source>
        <dbReference type="ARBA" id="ARBA00004613"/>
    </source>
</evidence>
<dbReference type="InterPro" id="IPR039670">
    <property type="entry name" value="NPC2-like"/>
</dbReference>
<reference evidence="10" key="1">
    <citation type="submission" date="2016-06" db="UniProtKB">
        <authorList>
            <consortium name="WormBaseParasite"/>
        </authorList>
    </citation>
    <scope>IDENTIFICATION</scope>
</reference>
<comment type="similarity">
    <text evidence="2">Belongs to the NPC2 family.</text>
</comment>
<dbReference type="InterPro" id="IPR033916">
    <property type="entry name" value="ML_Npc2-like"/>
</dbReference>
<dbReference type="WBParaSite" id="ECPE_0000631001-mRNA-1">
    <property type="protein sequence ID" value="ECPE_0000631001-mRNA-1"/>
    <property type="gene ID" value="ECPE_0000631001"/>
</dbReference>
<dbReference type="InterPro" id="IPR014756">
    <property type="entry name" value="Ig_E-set"/>
</dbReference>
<dbReference type="PANTHER" id="PTHR11306:SF68">
    <property type="entry name" value="NPC INTRACELLULAR CHOLESTEROL TRANSPORTER 2"/>
    <property type="match status" value="1"/>
</dbReference>
<sequence>MQASLVVALACLACITSGFRLRGNRYIDCGSKLAEIVDVTVTPCDTLPCPLYRGENATITVQFKPREFACHSGHHDQRIDTGKAVVHGLVAGIPVPFPIEKDDMCSFTQPSCPLAANNLATYTYQLPVLQAYPKMRVTVKWELQDASKKDIICANIPVQIEDRK</sequence>
<evidence type="ECO:0000313" key="10">
    <source>
        <dbReference type="WBParaSite" id="ECPE_0000631001-mRNA-1"/>
    </source>
</evidence>
<dbReference type="Proteomes" id="UP000272942">
    <property type="component" value="Unassembled WGS sequence"/>
</dbReference>
<feature type="chain" id="PRO_5043138029" evidence="6">
    <location>
        <begin position="19"/>
        <end position="164"/>
    </location>
</feature>
<reference evidence="8 9" key="2">
    <citation type="submission" date="2018-11" db="EMBL/GenBank/DDBJ databases">
        <authorList>
            <consortium name="Pathogen Informatics"/>
        </authorList>
    </citation>
    <scope>NUCLEOTIDE SEQUENCE [LARGE SCALE GENOMIC DNA]</scope>
    <source>
        <strain evidence="8 9">Egypt</strain>
    </source>
</reference>
<dbReference type="InterPro" id="IPR003172">
    <property type="entry name" value="ML_dom"/>
</dbReference>
<evidence type="ECO:0000256" key="3">
    <source>
        <dbReference type="ARBA" id="ARBA00022525"/>
    </source>
</evidence>
<feature type="signal peptide" evidence="6">
    <location>
        <begin position="1"/>
        <end position="18"/>
    </location>
</feature>
<comment type="subcellular location">
    <subcellularLocation>
        <location evidence="1">Secreted</location>
    </subcellularLocation>
</comment>
<dbReference type="AlphaFoldDB" id="A0A183AH62"/>
<keyword evidence="5" id="KW-1015">Disulfide bond</keyword>
<keyword evidence="9" id="KW-1185">Reference proteome</keyword>
<dbReference type="CDD" id="cd00916">
    <property type="entry name" value="Npc2_like"/>
    <property type="match status" value="1"/>
</dbReference>
<gene>
    <name evidence="8" type="ORF">ECPE_LOCUS6297</name>
</gene>
<dbReference type="Gene3D" id="2.60.40.770">
    <property type="match status" value="1"/>
</dbReference>
<organism evidence="10">
    <name type="scientific">Echinostoma caproni</name>
    <dbReference type="NCBI Taxonomy" id="27848"/>
    <lineage>
        <taxon>Eukaryota</taxon>
        <taxon>Metazoa</taxon>
        <taxon>Spiralia</taxon>
        <taxon>Lophotrochozoa</taxon>
        <taxon>Platyhelminthes</taxon>
        <taxon>Trematoda</taxon>
        <taxon>Digenea</taxon>
        <taxon>Plagiorchiida</taxon>
        <taxon>Echinostomata</taxon>
        <taxon>Echinostomatoidea</taxon>
        <taxon>Echinostomatidae</taxon>
        <taxon>Echinostoma</taxon>
    </lineage>
</organism>
<dbReference type="FunFam" id="2.60.40.770:FF:000001">
    <property type="entry name" value="NPC intracellular cholesterol transporter 2"/>
    <property type="match status" value="1"/>
</dbReference>
<keyword evidence="3" id="KW-0964">Secreted</keyword>
<evidence type="ECO:0000256" key="6">
    <source>
        <dbReference type="SAM" id="SignalP"/>
    </source>
</evidence>
<evidence type="ECO:0000313" key="9">
    <source>
        <dbReference type="Proteomes" id="UP000272942"/>
    </source>
</evidence>
<dbReference type="Pfam" id="PF02221">
    <property type="entry name" value="E1_DerP2_DerF2"/>
    <property type="match status" value="1"/>
</dbReference>
<dbReference type="SUPFAM" id="SSF81296">
    <property type="entry name" value="E set domains"/>
    <property type="match status" value="1"/>
</dbReference>
<evidence type="ECO:0000313" key="8">
    <source>
        <dbReference type="EMBL" id="VDP77977.1"/>
    </source>
</evidence>
<dbReference type="SMART" id="SM00737">
    <property type="entry name" value="ML"/>
    <property type="match status" value="1"/>
</dbReference>
<keyword evidence="4 6" id="KW-0732">Signal</keyword>
<evidence type="ECO:0000256" key="5">
    <source>
        <dbReference type="ARBA" id="ARBA00023157"/>
    </source>
</evidence>
<evidence type="ECO:0000259" key="7">
    <source>
        <dbReference type="SMART" id="SM00737"/>
    </source>
</evidence>